<evidence type="ECO:0000313" key="4">
    <source>
        <dbReference type="Proteomes" id="UP001189429"/>
    </source>
</evidence>
<evidence type="ECO:0000256" key="2">
    <source>
        <dbReference type="SAM" id="SignalP"/>
    </source>
</evidence>
<comment type="caution">
    <text evidence="3">The sequence shown here is derived from an EMBL/GenBank/DDBJ whole genome shotgun (WGS) entry which is preliminary data.</text>
</comment>
<feature type="chain" id="PRO_5045037513" description="PDZ domain-containing protein" evidence="2">
    <location>
        <begin position="21"/>
        <end position="549"/>
    </location>
</feature>
<reference evidence="3" key="1">
    <citation type="submission" date="2023-10" db="EMBL/GenBank/DDBJ databases">
        <authorList>
            <person name="Chen Y."/>
            <person name="Shah S."/>
            <person name="Dougan E. K."/>
            <person name="Thang M."/>
            <person name="Chan C."/>
        </authorList>
    </citation>
    <scope>NUCLEOTIDE SEQUENCE [LARGE SCALE GENOMIC DNA]</scope>
</reference>
<sequence length="549" mass="59270">MAAGLGRLALAALVALPAECLKLGVDLAYGGSLSIARLAEAERKRLHDLAYEREFTVDLNMTEAHVSGKTLGAQVDTDTDFTPLSIVKIQKSGLLETWNRANPDRAVHVGDQIVKVNGIIWHHNSRTFAKRISGQFLAAKGYKDGAKKTLSLSIQRPRQQKDTRFESQRQDLHRQQYSKEFVANIEDAYVRQNMFAVTVAVVAVLVNRLIVPVSAGLASISVIETLTDTHENSRAAAAASTLDVMLADGSLLAACKKRSGHEKAPDLDGGNVGPRRELGDGQRGRGHPAVARCRRGDQGIEDGARLRSPGRWAPQACCLPSSRIAAELRAALGAAWRIWSCWRPRRGSRREGGPPTLRFPERLLGRVKGHVFPPMVAAKLEARWQQSLGAWKAFEGRGYAVASVAATGASVGADVLLPRTPVVHERKTTWAPPGAAEEEFAAGEERADDYASVKNRPGAIAAQLRERVAAPGAVQKASGADEWRVVFDATHYVLVNHEIRVLEQDVTSVLGAIHGASGQVTLALLSDVSKAHRRIPAREEDSPPAAGAL</sequence>
<dbReference type="EMBL" id="CAUYUJ010015382">
    <property type="protein sequence ID" value="CAK0853217.1"/>
    <property type="molecule type" value="Genomic_DNA"/>
</dbReference>
<protein>
    <recommendedName>
        <fullName evidence="5">PDZ domain-containing protein</fullName>
    </recommendedName>
</protein>
<keyword evidence="4" id="KW-1185">Reference proteome</keyword>
<evidence type="ECO:0000313" key="3">
    <source>
        <dbReference type="EMBL" id="CAK0853217.1"/>
    </source>
</evidence>
<feature type="signal peptide" evidence="2">
    <location>
        <begin position="1"/>
        <end position="20"/>
    </location>
</feature>
<feature type="compositionally biased region" description="Basic and acidic residues" evidence="1">
    <location>
        <begin position="274"/>
        <end position="283"/>
    </location>
</feature>
<evidence type="ECO:0000256" key="1">
    <source>
        <dbReference type="SAM" id="MobiDB-lite"/>
    </source>
</evidence>
<dbReference type="Proteomes" id="UP001189429">
    <property type="component" value="Unassembled WGS sequence"/>
</dbReference>
<keyword evidence="2" id="KW-0732">Signal</keyword>
<name>A0ABN9U335_9DINO</name>
<proteinExistence type="predicted"/>
<gene>
    <name evidence="3" type="ORF">PCOR1329_LOCUS44778</name>
</gene>
<evidence type="ECO:0008006" key="5">
    <source>
        <dbReference type="Google" id="ProtNLM"/>
    </source>
</evidence>
<organism evidence="3 4">
    <name type="scientific">Prorocentrum cordatum</name>
    <dbReference type="NCBI Taxonomy" id="2364126"/>
    <lineage>
        <taxon>Eukaryota</taxon>
        <taxon>Sar</taxon>
        <taxon>Alveolata</taxon>
        <taxon>Dinophyceae</taxon>
        <taxon>Prorocentrales</taxon>
        <taxon>Prorocentraceae</taxon>
        <taxon>Prorocentrum</taxon>
    </lineage>
</organism>
<feature type="region of interest" description="Disordered" evidence="1">
    <location>
        <begin position="261"/>
        <end position="294"/>
    </location>
</feature>
<accession>A0ABN9U335</accession>